<feature type="region of interest" description="Disordered" evidence="1">
    <location>
        <begin position="167"/>
        <end position="188"/>
    </location>
</feature>
<evidence type="ECO:0000256" key="2">
    <source>
        <dbReference type="SAM" id="Phobius"/>
    </source>
</evidence>
<keyword evidence="4" id="KW-1185">Reference proteome</keyword>
<proteinExistence type="predicted"/>
<sequence>MPLTISSDFLWQHSSVGGLRCSWSVLLLSLIVGFCLYKRHNGLRSPRSHPLNMQLRQLEHSPSYSGRPPSGHFYYPDRPGCSVHTAASYELLHGKSAASAHYCYAVDGGIKSDYQRPTACPLCSLFDFDHPPFSWRLCAFENRGSQEIPLMARTIISVKFQVEQNSPNTGSDRFHATEGGFTPKFQMN</sequence>
<keyword evidence="2" id="KW-0472">Membrane</keyword>
<dbReference type="AlphaFoldDB" id="A0AAV4PQR7"/>
<feature type="transmembrane region" description="Helical" evidence="2">
    <location>
        <begin position="17"/>
        <end position="37"/>
    </location>
</feature>
<evidence type="ECO:0000313" key="4">
    <source>
        <dbReference type="Proteomes" id="UP001054945"/>
    </source>
</evidence>
<reference evidence="3 4" key="1">
    <citation type="submission" date="2021-06" db="EMBL/GenBank/DDBJ databases">
        <title>Caerostris extrusa draft genome.</title>
        <authorList>
            <person name="Kono N."/>
            <person name="Arakawa K."/>
        </authorList>
    </citation>
    <scope>NUCLEOTIDE SEQUENCE [LARGE SCALE GENOMIC DNA]</scope>
</reference>
<dbReference type="Proteomes" id="UP001054945">
    <property type="component" value="Unassembled WGS sequence"/>
</dbReference>
<evidence type="ECO:0000256" key="1">
    <source>
        <dbReference type="SAM" id="MobiDB-lite"/>
    </source>
</evidence>
<accession>A0AAV4PQR7</accession>
<gene>
    <name evidence="3" type="primary">AVEN_246603_1</name>
    <name evidence="3" type="ORF">CEXT_672491</name>
</gene>
<evidence type="ECO:0000313" key="3">
    <source>
        <dbReference type="EMBL" id="GIX99992.1"/>
    </source>
</evidence>
<protein>
    <submittedName>
        <fullName evidence="3">CUB domain-containing protein</fullName>
    </submittedName>
</protein>
<name>A0AAV4PQR7_CAEEX</name>
<keyword evidence="2" id="KW-1133">Transmembrane helix</keyword>
<dbReference type="EMBL" id="BPLR01005125">
    <property type="protein sequence ID" value="GIX99992.1"/>
    <property type="molecule type" value="Genomic_DNA"/>
</dbReference>
<comment type="caution">
    <text evidence="3">The sequence shown here is derived from an EMBL/GenBank/DDBJ whole genome shotgun (WGS) entry which is preliminary data.</text>
</comment>
<keyword evidence="2" id="KW-0812">Transmembrane</keyword>
<organism evidence="3 4">
    <name type="scientific">Caerostris extrusa</name>
    <name type="common">Bark spider</name>
    <name type="synonym">Caerostris bankana</name>
    <dbReference type="NCBI Taxonomy" id="172846"/>
    <lineage>
        <taxon>Eukaryota</taxon>
        <taxon>Metazoa</taxon>
        <taxon>Ecdysozoa</taxon>
        <taxon>Arthropoda</taxon>
        <taxon>Chelicerata</taxon>
        <taxon>Arachnida</taxon>
        <taxon>Araneae</taxon>
        <taxon>Araneomorphae</taxon>
        <taxon>Entelegynae</taxon>
        <taxon>Araneoidea</taxon>
        <taxon>Araneidae</taxon>
        <taxon>Caerostris</taxon>
    </lineage>
</organism>